<dbReference type="Pfam" id="PF00474">
    <property type="entry name" value="SSF"/>
    <property type="match status" value="1"/>
</dbReference>
<protein>
    <recommendedName>
        <fullName evidence="17">Na+:solute symporter</fullName>
    </recommendedName>
</protein>
<keyword evidence="10 14" id="KW-0472">Membrane</keyword>
<feature type="transmembrane region" description="Helical" evidence="14">
    <location>
        <begin position="435"/>
        <end position="454"/>
    </location>
</feature>
<comment type="subcellular location">
    <subcellularLocation>
        <location evidence="1">Cell membrane</location>
        <topology evidence="1">Multi-pass membrane protein</topology>
    </subcellularLocation>
</comment>
<evidence type="ECO:0000256" key="13">
    <source>
        <dbReference type="RuleBase" id="RU362091"/>
    </source>
</evidence>
<evidence type="ECO:0000256" key="5">
    <source>
        <dbReference type="ARBA" id="ARBA00022692"/>
    </source>
</evidence>
<keyword evidence="4" id="KW-1003">Cell membrane</keyword>
<dbReference type="Proteomes" id="UP001243717">
    <property type="component" value="Unassembled WGS sequence"/>
</dbReference>
<comment type="similarity">
    <text evidence="2 13">Belongs to the sodium:solute symporter (SSF) (TC 2.A.21) family.</text>
</comment>
<name>A0ABU1AIT0_9BACT</name>
<proteinExistence type="inferred from homology"/>
<keyword evidence="8" id="KW-0915">Sodium</keyword>
<feature type="transmembrane region" description="Helical" evidence="14">
    <location>
        <begin position="145"/>
        <end position="166"/>
    </location>
</feature>
<feature type="transmembrane region" description="Helical" evidence="14">
    <location>
        <begin position="550"/>
        <end position="571"/>
    </location>
</feature>
<dbReference type="PANTHER" id="PTHR48086:SF3">
    <property type="entry name" value="SODIUM_PROLINE SYMPORTER"/>
    <property type="match status" value="1"/>
</dbReference>
<feature type="transmembrane region" description="Helical" evidence="14">
    <location>
        <begin position="73"/>
        <end position="95"/>
    </location>
</feature>
<dbReference type="RefSeq" id="WP_308985153.1">
    <property type="nucleotide sequence ID" value="NZ_JARXIC010000013.1"/>
</dbReference>
<feature type="transmembrane region" description="Helical" evidence="14">
    <location>
        <begin position="227"/>
        <end position="248"/>
    </location>
</feature>
<evidence type="ECO:0000256" key="3">
    <source>
        <dbReference type="ARBA" id="ARBA00022448"/>
    </source>
</evidence>
<feature type="transmembrane region" description="Helical" evidence="14">
    <location>
        <begin position="178"/>
        <end position="199"/>
    </location>
</feature>
<evidence type="ECO:0000256" key="7">
    <source>
        <dbReference type="ARBA" id="ARBA00022989"/>
    </source>
</evidence>
<accession>A0ABU1AIT0</accession>
<dbReference type="PANTHER" id="PTHR48086">
    <property type="entry name" value="SODIUM/PROLINE SYMPORTER-RELATED"/>
    <property type="match status" value="1"/>
</dbReference>
<dbReference type="InterPro" id="IPR038377">
    <property type="entry name" value="Na/Glc_symporter_sf"/>
</dbReference>
<keyword evidence="9" id="KW-0406">Ion transport</keyword>
<evidence type="ECO:0000256" key="6">
    <source>
        <dbReference type="ARBA" id="ARBA00022847"/>
    </source>
</evidence>
<dbReference type="InterPro" id="IPR001734">
    <property type="entry name" value="Na/solute_symporter"/>
</dbReference>
<feature type="transmembrane region" description="Helical" evidence="14">
    <location>
        <begin position="310"/>
        <end position="333"/>
    </location>
</feature>
<keyword evidence="7 14" id="KW-1133">Transmembrane helix</keyword>
<comment type="caution">
    <text evidence="15">The sequence shown here is derived from an EMBL/GenBank/DDBJ whole genome shotgun (WGS) entry which is preliminary data.</text>
</comment>
<sequence>MNIIDLIVIVAYLALMVGVGFIFKSFNKDISDYFRGGCRGTWWLVGMSAFMNSFSAWTFTGAAGVAFQSGWSVAIIFIANSLGFFLNFICFAPWFRQLRATTAPEVIRKRFGPATQQFYAWATLPLGILYSSLHLYGLAIFSSAVFGFPVEAVIIIIGLVVLAYSTSGGSWAVMATDFLQSLILFPITVILACLCLRELGGWGEFLQAIHLEGLENKFSMINSYGEFAAAAFTWGWASAIIFKNIITANTMQNAVRYFSAKDGWEARKAALLATVLTLFGSFFWFIPPMTGRLLYADQINAVDISKPAEAAYAITSLNLLPTGMIGLVVVAMLTATMSSMDSGLNRNAAIFIKDILPALRRRFRKAQINDNRLLLGQSQRISLIFGLIIITLAFWFSQQSGVGIFEIMLNIGSYLAIPMAIPLLLGLLMKRVPSWAALAGIGLGATSSISLVLIKSFTDIDLNFQQTLFTTTSCSATGFILSSLAWHTTSAAYHQQVKDFFNEMFKPVDFENEVGGANDLRQLILIGTLATTIGALILPLLIYSRNHTDQIATLTIAATLISTGLAMVYLGKKSLPK</sequence>
<keyword evidence="5 14" id="KW-0812">Transmembrane</keyword>
<feature type="transmembrane region" description="Helical" evidence="14">
    <location>
        <begin position="381"/>
        <end position="398"/>
    </location>
</feature>
<keyword evidence="11" id="KW-0739">Sodium transport</keyword>
<keyword evidence="16" id="KW-1185">Reference proteome</keyword>
<evidence type="ECO:0000256" key="2">
    <source>
        <dbReference type="ARBA" id="ARBA00006434"/>
    </source>
</evidence>
<evidence type="ECO:0000256" key="1">
    <source>
        <dbReference type="ARBA" id="ARBA00004651"/>
    </source>
</evidence>
<organism evidence="15 16">
    <name type="scientific">Thalassobacterium sedimentorum</name>
    <dbReference type="NCBI Taxonomy" id="3041258"/>
    <lineage>
        <taxon>Bacteria</taxon>
        <taxon>Pseudomonadati</taxon>
        <taxon>Verrucomicrobiota</taxon>
        <taxon>Opitutia</taxon>
        <taxon>Puniceicoccales</taxon>
        <taxon>Coraliomargaritaceae</taxon>
        <taxon>Thalassobacterium</taxon>
    </lineage>
</organism>
<evidence type="ECO:0000313" key="15">
    <source>
        <dbReference type="EMBL" id="MDQ8194686.1"/>
    </source>
</evidence>
<comment type="catalytic activity">
    <reaction evidence="12">
        <text>L-proline(in) + Na(+)(in) = L-proline(out) + Na(+)(out)</text>
        <dbReference type="Rhea" id="RHEA:28967"/>
        <dbReference type="ChEBI" id="CHEBI:29101"/>
        <dbReference type="ChEBI" id="CHEBI:60039"/>
    </reaction>
</comment>
<evidence type="ECO:0000256" key="9">
    <source>
        <dbReference type="ARBA" id="ARBA00023065"/>
    </source>
</evidence>
<feature type="transmembrane region" description="Helical" evidence="14">
    <location>
        <begin position="523"/>
        <end position="544"/>
    </location>
</feature>
<evidence type="ECO:0000256" key="12">
    <source>
        <dbReference type="ARBA" id="ARBA00033708"/>
    </source>
</evidence>
<reference evidence="15 16" key="1">
    <citation type="submission" date="2023-04" db="EMBL/GenBank/DDBJ databases">
        <title>A novel bacteria isolated from coastal sediment.</title>
        <authorList>
            <person name="Liu X.-J."/>
            <person name="Du Z.-J."/>
        </authorList>
    </citation>
    <scope>NUCLEOTIDE SEQUENCE [LARGE SCALE GENOMIC DNA]</scope>
    <source>
        <strain evidence="15 16">SDUM461004</strain>
    </source>
</reference>
<evidence type="ECO:0000256" key="4">
    <source>
        <dbReference type="ARBA" id="ARBA00022475"/>
    </source>
</evidence>
<feature type="transmembrane region" description="Helical" evidence="14">
    <location>
        <begin position="6"/>
        <end position="23"/>
    </location>
</feature>
<evidence type="ECO:0000313" key="16">
    <source>
        <dbReference type="Proteomes" id="UP001243717"/>
    </source>
</evidence>
<dbReference type="Gene3D" id="1.20.1730.10">
    <property type="entry name" value="Sodium/glucose cotransporter"/>
    <property type="match status" value="1"/>
</dbReference>
<evidence type="ECO:0000256" key="14">
    <source>
        <dbReference type="SAM" id="Phobius"/>
    </source>
</evidence>
<feature type="transmembrane region" description="Helical" evidence="14">
    <location>
        <begin position="269"/>
        <end position="290"/>
    </location>
</feature>
<gene>
    <name evidence="15" type="ORF">QEH59_09630</name>
</gene>
<dbReference type="PROSITE" id="PS50283">
    <property type="entry name" value="NA_SOLUT_SYMP_3"/>
    <property type="match status" value="1"/>
</dbReference>
<dbReference type="EMBL" id="JARXIC010000013">
    <property type="protein sequence ID" value="MDQ8194686.1"/>
    <property type="molecule type" value="Genomic_DNA"/>
</dbReference>
<evidence type="ECO:0000256" key="10">
    <source>
        <dbReference type="ARBA" id="ARBA00023136"/>
    </source>
</evidence>
<evidence type="ECO:0000256" key="8">
    <source>
        <dbReference type="ARBA" id="ARBA00023053"/>
    </source>
</evidence>
<dbReference type="InterPro" id="IPR050277">
    <property type="entry name" value="Sodium:Solute_Symporter"/>
</dbReference>
<feature type="transmembrane region" description="Helical" evidence="14">
    <location>
        <begin position="118"/>
        <end position="139"/>
    </location>
</feature>
<feature type="transmembrane region" description="Helical" evidence="14">
    <location>
        <begin position="43"/>
        <end position="67"/>
    </location>
</feature>
<keyword evidence="3" id="KW-0813">Transport</keyword>
<feature type="transmembrane region" description="Helical" evidence="14">
    <location>
        <begin position="404"/>
        <end position="428"/>
    </location>
</feature>
<keyword evidence="6" id="KW-0769">Symport</keyword>
<evidence type="ECO:0008006" key="17">
    <source>
        <dbReference type="Google" id="ProtNLM"/>
    </source>
</evidence>
<evidence type="ECO:0000256" key="11">
    <source>
        <dbReference type="ARBA" id="ARBA00023201"/>
    </source>
</evidence>